<dbReference type="EMBL" id="SSMD01000003">
    <property type="protein sequence ID" value="THD75073.1"/>
    <property type="molecule type" value="Genomic_DNA"/>
</dbReference>
<evidence type="ECO:0000256" key="2">
    <source>
        <dbReference type="ARBA" id="ARBA00022525"/>
    </source>
</evidence>
<reference evidence="4 5" key="1">
    <citation type="submission" date="2019-04" db="EMBL/GenBank/DDBJ databases">
        <title>Draft genome sequence of Youngimonas vesicularis.</title>
        <authorList>
            <person name="Hameed A."/>
        </authorList>
    </citation>
    <scope>NUCLEOTIDE SEQUENCE [LARGE SCALE GENOMIC DNA]</scope>
    <source>
        <strain evidence="4 5">CC-AMW-E</strain>
    </source>
</reference>
<sequence>MDTSTYVGPEEPFDSSVLKLLGDGGEGDTSVVTLSFDSANEEFGDDVQNVSFRIQDIDTGTDPFTMPGSSMADVVTIRAYDAEGNLIPVTLTPGGGISVSGGTASGIGGNVAPTDVNGSLLVNIAGPVSRIEIEYANNGDGGQMAYVTDVHFQTTDACDDPDDPGTRDGIVMGTGGDDLIDTSYDGDPDGDFVDNGDNIFPGNDPDDDIIYGYEGDDTIEGGNGEDTIHGGAGSDSILGGENRDVIWGDDTVLNLDDRPDLGYPGLYAGDTDPDNNRDYIDGGDGADEIHGGDDADTIFGGLGSDFIDGGIDADEIDGGSGNDTIIGGEGSDTIDGGSGDDLIYGGLDPIYPDVLNLPDDEDLVPDNGRDLIHGGSGNDTIYGADDDDTIYGDAGNDFLDGQIDDDLVVGGNGDDTIYGGDGNDTLVGGSGIDNMTGGADRDTIIGIEAGEHASGDEDGDDWDTLILTGGRSRVGTTTVDSDGNGFDGTIEFLDDQGNVIGTATFENIEEIVPCFTPGTLIATPQGARPVETLKEGDKVITRDNGLQEIRWIGAKQLSGLDLTRAQYLKPVLIRAGALGNDLPERDMMVSPNHRVLVAGDKTALYFDEREVLAAAKHLVGMDGIQSVDVLGTTYIHFMCDRHEVVLSDGAWTESFQPGDYTLGGIGEDQRREILTLFPELATPRGLHDYQAARRSLKGYEARLLVNG</sequence>
<dbReference type="InterPro" id="IPR028992">
    <property type="entry name" value="Hedgehog/Intein_dom"/>
</dbReference>
<dbReference type="GO" id="GO:0005509">
    <property type="term" value="F:calcium ion binding"/>
    <property type="evidence" value="ECO:0007669"/>
    <property type="project" value="InterPro"/>
</dbReference>
<comment type="caution">
    <text evidence="4">The sequence shown here is derived from an EMBL/GenBank/DDBJ whole genome shotgun (WGS) entry which is preliminary data.</text>
</comment>
<dbReference type="PANTHER" id="PTHR38340:SF1">
    <property type="entry name" value="S-LAYER PROTEIN"/>
    <property type="match status" value="1"/>
</dbReference>
<evidence type="ECO:0000313" key="5">
    <source>
        <dbReference type="Proteomes" id="UP000306113"/>
    </source>
</evidence>
<dbReference type="OrthoDB" id="6305173at2"/>
<dbReference type="InterPro" id="IPR050557">
    <property type="entry name" value="RTX_toxin/Mannuronan_C5-epim"/>
</dbReference>
<comment type="subcellular location">
    <subcellularLocation>
        <location evidence="1">Secreted</location>
    </subcellularLocation>
</comment>
<organism evidence="4 5">
    <name type="scientific">Thalassobius vesicularis</name>
    <dbReference type="NCBI Taxonomy" id="1294297"/>
    <lineage>
        <taxon>Bacteria</taxon>
        <taxon>Pseudomonadati</taxon>
        <taxon>Pseudomonadota</taxon>
        <taxon>Alphaproteobacteria</taxon>
        <taxon>Rhodobacterales</taxon>
        <taxon>Roseobacteraceae</taxon>
        <taxon>Thalassovita</taxon>
    </lineage>
</organism>
<dbReference type="PROSITE" id="PS50817">
    <property type="entry name" value="INTEIN_N_TER"/>
    <property type="match status" value="1"/>
</dbReference>
<dbReference type="InterPro" id="IPR001343">
    <property type="entry name" value="Hemolysn_Ca-bd"/>
</dbReference>
<dbReference type="GO" id="GO:0016539">
    <property type="term" value="P:intein-mediated protein splicing"/>
    <property type="evidence" value="ECO:0007669"/>
    <property type="project" value="InterPro"/>
</dbReference>
<dbReference type="Pfam" id="PF00353">
    <property type="entry name" value="HemolysinCabind"/>
    <property type="match status" value="5"/>
</dbReference>
<dbReference type="PANTHER" id="PTHR38340">
    <property type="entry name" value="S-LAYER PROTEIN"/>
    <property type="match status" value="1"/>
</dbReference>
<evidence type="ECO:0000313" key="4">
    <source>
        <dbReference type="EMBL" id="THD75073.1"/>
    </source>
</evidence>
<dbReference type="Gene3D" id="2.170.16.10">
    <property type="entry name" value="Hedgehog/Intein (Hint) domain"/>
    <property type="match status" value="1"/>
</dbReference>
<gene>
    <name evidence="4" type="ORF">E7681_07290</name>
</gene>
<dbReference type="AlphaFoldDB" id="A0A4S3MBW4"/>
<dbReference type="InterPro" id="IPR018511">
    <property type="entry name" value="Hemolysin-typ_Ca-bd_CS"/>
</dbReference>
<dbReference type="GO" id="GO:0005576">
    <property type="term" value="C:extracellular region"/>
    <property type="evidence" value="ECO:0007669"/>
    <property type="project" value="UniProtKB-SubCell"/>
</dbReference>
<keyword evidence="2" id="KW-0964">Secreted</keyword>
<dbReference type="PROSITE" id="PS00330">
    <property type="entry name" value="HEMOLYSIN_CALCIUM"/>
    <property type="match status" value="6"/>
</dbReference>
<feature type="domain" description="Hedgehog/Intein (Hint)" evidence="3">
    <location>
        <begin position="513"/>
        <end position="659"/>
    </location>
</feature>
<dbReference type="InterPro" id="IPR036844">
    <property type="entry name" value="Hint_dom_sf"/>
</dbReference>
<dbReference type="Proteomes" id="UP000306113">
    <property type="component" value="Unassembled WGS sequence"/>
</dbReference>
<evidence type="ECO:0000259" key="3">
    <source>
        <dbReference type="Pfam" id="PF13403"/>
    </source>
</evidence>
<dbReference type="PRINTS" id="PR00313">
    <property type="entry name" value="CABNDNGRPT"/>
</dbReference>
<dbReference type="SUPFAM" id="SSF51120">
    <property type="entry name" value="beta-Roll"/>
    <property type="match status" value="3"/>
</dbReference>
<keyword evidence="5" id="KW-1185">Reference proteome</keyword>
<dbReference type="InterPro" id="IPR006141">
    <property type="entry name" value="Intein_N"/>
</dbReference>
<name>A0A4S3MBW4_9RHOB</name>
<dbReference type="Pfam" id="PF13403">
    <property type="entry name" value="Hint_2"/>
    <property type="match status" value="1"/>
</dbReference>
<dbReference type="Gene3D" id="2.150.10.10">
    <property type="entry name" value="Serralysin-like metalloprotease, C-terminal"/>
    <property type="match status" value="3"/>
</dbReference>
<dbReference type="InterPro" id="IPR011049">
    <property type="entry name" value="Serralysin-like_metalloprot_C"/>
</dbReference>
<accession>A0A4S3MBW4</accession>
<protein>
    <submittedName>
        <fullName evidence="4">Type I secretion protein</fullName>
    </submittedName>
</protein>
<proteinExistence type="predicted"/>
<evidence type="ECO:0000256" key="1">
    <source>
        <dbReference type="ARBA" id="ARBA00004613"/>
    </source>
</evidence>
<dbReference type="SUPFAM" id="SSF51294">
    <property type="entry name" value="Hedgehog/intein (Hint) domain"/>
    <property type="match status" value="1"/>
</dbReference>